<dbReference type="Pfam" id="PF14510">
    <property type="entry name" value="ABC_trans_N"/>
    <property type="match status" value="1"/>
</dbReference>
<name>A0AAD7TK26_9APHY</name>
<evidence type="ECO:0000313" key="3">
    <source>
        <dbReference type="EMBL" id="KAJ8457295.1"/>
    </source>
</evidence>
<dbReference type="InterPro" id="IPR029481">
    <property type="entry name" value="ABC_trans_N"/>
</dbReference>
<comment type="caution">
    <text evidence="3">The sequence shown here is derived from an EMBL/GenBank/DDBJ whole genome shotgun (WGS) entry which is preliminary data.</text>
</comment>
<keyword evidence="4" id="KW-1185">Reference proteome</keyword>
<evidence type="ECO:0000313" key="4">
    <source>
        <dbReference type="Proteomes" id="UP001215151"/>
    </source>
</evidence>
<organism evidence="3 4">
    <name type="scientific">Trametes cubensis</name>
    <dbReference type="NCBI Taxonomy" id="1111947"/>
    <lineage>
        <taxon>Eukaryota</taxon>
        <taxon>Fungi</taxon>
        <taxon>Dikarya</taxon>
        <taxon>Basidiomycota</taxon>
        <taxon>Agaricomycotina</taxon>
        <taxon>Agaricomycetes</taxon>
        <taxon>Polyporales</taxon>
        <taxon>Polyporaceae</taxon>
        <taxon>Trametes</taxon>
    </lineage>
</organism>
<gene>
    <name evidence="3" type="ORF">ONZ51_g11620</name>
</gene>
<protein>
    <recommendedName>
        <fullName evidence="2">Pleiotropic ABC efflux transporter N-terminal domain-containing protein</fullName>
    </recommendedName>
</protein>
<reference evidence="3" key="1">
    <citation type="submission" date="2022-11" db="EMBL/GenBank/DDBJ databases">
        <title>Genome Sequence of Cubamyces cubensis.</title>
        <authorList>
            <person name="Buettner E."/>
        </authorList>
    </citation>
    <scope>NUCLEOTIDE SEQUENCE</scope>
    <source>
        <strain evidence="3">MPL-01</strain>
    </source>
</reference>
<dbReference type="EMBL" id="JAPEVG010000577">
    <property type="protein sequence ID" value="KAJ8457295.1"/>
    <property type="molecule type" value="Genomic_DNA"/>
</dbReference>
<feature type="compositionally biased region" description="Pro residues" evidence="1">
    <location>
        <begin position="30"/>
        <end position="43"/>
    </location>
</feature>
<evidence type="ECO:0000259" key="2">
    <source>
        <dbReference type="Pfam" id="PF14510"/>
    </source>
</evidence>
<evidence type="ECO:0000256" key="1">
    <source>
        <dbReference type="SAM" id="MobiDB-lite"/>
    </source>
</evidence>
<sequence>MSFSPCSLSSATSPTLSSLLTSLNCAGAPRQPPNPALPRPLSPSPTRSTASSINFEKALRNVLKRLDESDIKRRQLGVMFEDSHVVSVGAAASYHHTLRSFLNPLGFVHNIRAALHWATIDNGVVRPGEMHRVPPAECRGDVQYCPEDNAHFPTITADQTLRFAATTRTA</sequence>
<feature type="region of interest" description="Disordered" evidence="1">
    <location>
        <begin position="24"/>
        <end position="50"/>
    </location>
</feature>
<accession>A0AAD7TK26</accession>
<feature type="domain" description="Pleiotropic ABC efflux transporter N-terminal" evidence="2">
    <location>
        <begin position="50"/>
        <end position="100"/>
    </location>
</feature>
<dbReference type="AlphaFoldDB" id="A0AAD7TK26"/>
<proteinExistence type="predicted"/>
<dbReference type="Proteomes" id="UP001215151">
    <property type="component" value="Unassembled WGS sequence"/>
</dbReference>